<name>F6HJB0_VITVI</name>
<dbReference type="InParanoid" id="F6HJB0"/>
<sequence>MRVKRKISKMPIECTSTYGYTLDKSYGES</sequence>
<dbReference type="Proteomes" id="UP000009183">
    <property type="component" value="Chromosome 18, unordered"/>
</dbReference>
<accession>F6HJB0</accession>
<proteinExistence type="predicted"/>
<keyword evidence="2" id="KW-1185">Reference proteome</keyword>
<evidence type="ECO:0000313" key="1">
    <source>
        <dbReference type="EMBL" id="CCB52308.1"/>
    </source>
</evidence>
<dbReference type="PaxDb" id="29760-VIT_18s0122g00940.t01"/>
<dbReference type="AlphaFoldDB" id="F6HJB0"/>
<dbReference type="HOGENOM" id="CLU_3411306_0_0_1"/>
<evidence type="ECO:0000313" key="2">
    <source>
        <dbReference type="Proteomes" id="UP000009183"/>
    </source>
</evidence>
<reference evidence="2" key="1">
    <citation type="journal article" date="2007" name="Nature">
        <title>The grapevine genome sequence suggests ancestral hexaploidization in major angiosperm phyla.</title>
        <authorList>
            <consortium name="The French-Italian Public Consortium for Grapevine Genome Characterization."/>
            <person name="Jaillon O."/>
            <person name="Aury J.-M."/>
            <person name="Noel B."/>
            <person name="Policriti A."/>
            <person name="Clepet C."/>
            <person name="Casagrande A."/>
            <person name="Choisne N."/>
            <person name="Aubourg S."/>
            <person name="Vitulo N."/>
            <person name="Jubin C."/>
            <person name="Vezzi A."/>
            <person name="Legeai F."/>
            <person name="Hugueney P."/>
            <person name="Dasilva C."/>
            <person name="Horner D."/>
            <person name="Mica E."/>
            <person name="Jublot D."/>
            <person name="Poulain J."/>
            <person name="Bruyere C."/>
            <person name="Billault A."/>
            <person name="Segurens B."/>
            <person name="Gouyvenoux M."/>
            <person name="Ugarte E."/>
            <person name="Cattonaro F."/>
            <person name="Anthouard V."/>
            <person name="Vico V."/>
            <person name="Del Fabbro C."/>
            <person name="Alaux M."/>
            <person name="Di Gaspero G."/>
            <person name="Dumas V."/>
            <person name="Felice N."/>
            <person name="Paillard S."/>
            <person name="Juman I."/>
            <person name="Moroldo M."/>
            <person name="Scalabrin S."/>
            <person name="Canaguier A."/>
            <person name="Le Clainche I."/>
            <person name="Malacrida G."/>
            <person name="Durand E."/>
            <person name="Pesole G."/>
            <person name="Laucou V."/>
            <person name="Chatelet P."/>
            <person name="Merdinoglu D."/>
            <person name="Delledonne M."/>
            <person name="Pezzotti M."/>
            <person name="Lecharny A."/>
            <person name="Scarpelli C."/>
            <person name="Artiguenave F."/>
            <person name="Pe M.E."/>
            <person name="Valle G."/>
            <person name="Morgante M."/>
            <person name="Caboche M."/>
            <person name="Adam-Blondon A.-F."/>
            <person name="Weissenbach J."/>
            <person name="Quetier F."/>
            <person name="Wincker P."/>
        </authorList>
    </citation>
    <scope>NUCLEOTIDE SEQUENCE [LARGE SCALE GENOMIC DNA]</scope>
    <source>
        <strain evidence="2">cv. Pinot noir / PN40024</strain>
    </source>
</reference>
<protein>
    <submittedName>
        <fullName evidence="1">Uncharacterized protein</fullName>
    </submittedName>
</protein>
<dbReference type="EMBL" id="FN595771">
    <property type="protein sequence ID" value="CCB52308.1"/>
    <property type="molecule type" value="Genomic_DNA"/>
</dbReference>
<gene>
    <name evidence="1" type="ordered locus">VIT_18s0122g00940</name>
</gene>
<organism evidence="1 2">
    <name type="scientific">Vitis vinifera</name>
    <name type="common">Grape</name>
    <dbReference type="NCBI Taxonomy" id="29760"/>
    <lineage>
        <taxon>Eukaryota</taxon>
        <taxon>Viridiplantae</taxon>
        <taxon>Streptophyta</taxon>
        <taxon>Embryophyta</taxon>
        <taxon>Tracheophyta</taxon>
        <taxon>Spermatophyta</taxon>
        <taxon>Magnoliopsida</taxon>
        <taxon>eudicotyledons</taxon>
        <taxon>Gunneridae</taxon>
        <taxon>Pentapetalae</taxon>
        <taxon>rosids</taxon>
        <taxon>Vitales</taxon>
        <taxon>Vitaceae</taxon>
        <taxon>Viteae</taxon>
        <taxon>Vitis</taxon>
    </lineage>
</organism>